<evidence type="ECO:0000256" key="2">
    <source>
        <dbReference type="SAM" id="SignalP"/>
    </source>
</evidence>
<evidence type="ECO:0000313" key="4">
    <source>
        <dbReference type="Proteomes" id="UP001500657"/>
    </source>
</evidence>
<proteinExistence type="predicted"/>
<sequence>MRARVTSAVLSSLVLGGWLTTATAQNIGIDVPSESDVVPDQQAAETEELPVGTIPQPSPARPGMVAGVTLGELYTDNLTLAADGQAKQSSWITQVQPFFRGARSGPRFSGVLDYELTGYVYAGRSRSNQVAQDLDARGTFALVPQHLFVDGTASYGREVINNELSSGSGTFFLDNNRANVATGSVSPYWIQDFGKGGLLLLRYTWGKVMYDDHGISGQSPGVLNGITDSTSHGVQFSLVSPDYQTWGWNVGYSDQRIEPNVGPGIDYAVAKLGTSWQVSSNVKLLAEGGKESRYLPEGGSKKLGATFWNAGFEWSNARTHLKMLAGHRFYGRSYELSWSRTAALLTTSVSYVEQPTDLNQQLLGRNPGQDISAPITVPGVDIGSLRNRQVYLMKRATASALYTMPSSSLRLAVYDERRTYLTQDNRQEKVADAQLSWQVDVGAFTTLTPMFGWQRRQFQSGQTSYNHYSQLALVHQLNPKDFASLRLRRDSRNVYSEVPGAHGYQANVVFVQWTHLF</sequence>
<reference evidence="3 4" key="1">
    <citation type="journal article" date="2019" name="Int. J. Syst. Evol. Microbiol.">
        <title>The Global Catalogue of Microorganisms (GCM) 10K type strain sequencing project: providing services to taxonomists for standard genome sequencing and annotation.</title>
        <authorList>
            <consortium name="The Broad Institute Genomics Platform"/>
            <consortium name="The Broad Institute Genome Sequencing Center for Infectious Disease"/>
            <person name="Wu L."/>
            <person name="Ma J."/>
        </authorList>
    </citation>
    <scope>NUCLEOTIDE SEQUENCE [LARGE SCALE GENOMIC DNA]</scope>
    <source>
        <strain evidence="3 4">JCM 16242</strain>
    </source>
</reference>
<dbReference type="RefSeq" id="WP_343882292.1">
    <property type="nucleotide sequence ID" value="NZ_BAAAFO010000003.1"/>
</dbReference>
<protein>
    <recommendedName>
        <fullName evidence="5">TIGR03016 family PEP-CTERM system-associated outer membrane protein</fullName>
    </recommendedName>
</protein>
<gene>
    <name evidence="3" type="ORF">GCM10009126_17370</name>
</gene>
<organism evidence="3 4">
    <name type="scientific">Rhodanobacter caeni</name>
    <dbReference type="NCBI Taxonomy" id="657654"/>
    <lineage>
        <taxon>Bacteria</taxon>
        <taxon>Pseudomonadati</taxon>
        <taxon>Pseudomonadota</taxon>
        <taxon>Gammaproteobacteria</taxon>
        <taxon>Lysobacterales</taxon>
        <taxon>Rhodanobacteraceae</taxon>
        <taxon>Rhodanobacter</taxon>
    </lineage>
</organism>
<feature type="signal peptide" evidence="2">
    <location>
        <begin position="1"/>
        <end position="24"/>
    </location>
</feature>
<comment type="caution">
    <text evidence="3">The sequence shown here is derived from an EMBL/GenBank/DDBJ whole genome shotgun (WGS) entry which is preliminary data.</text>
</comment>
<keyword evidence="2" id="KW-0732">Signal</keyword>
<evidence type="ECO:0000313" key="3">
    <source>
        <dbReference type="EMBL" id="GAA0252593.1"/>
    </source>
</evidence>
<feature type="region of interest" description="Disordered" evidence="1">
    <location>
        <begin position="39"/>
        <end position="60"/>
    </location>
</feature>
<name>A0ABN0UJG0_9GAMM</name>
<dbReference type="Proteomes" id="UP001500657">
    <property type="component" value="Unassembled WGS sequence"/>
</dbReference>
<keyword evidence="4" id="KW-1185">Reference proteome</keyword>
<feature type="chain" id="PRO_5045271752" description="TIGR03016 family PEP-CTERM system-associated outer membrane protein" evidence="2">
    <location>
        <begin position="25"/>
        <end position="517"/>
    </location>
</feature>
<dbReference type="NCBIfam" id="TIGR03016">
    <property type="entry name" value="pepcterm_hypo_1"/>
    <property type="match status" value="1"/>
</dbReference>
<evidence type="ECO:0008006" key="5">
    <source>
        <dbReference type="Google" id="ProtNLM"/>
    </source>
</evidence>
<dbReference type="InterPro" id="IPR017467">
    <property type="entry name" value="CHP03016_PEP-CTERM"/>
</dbReference>
<accession>A0ABN0UJG0</accession>
<evidence type="ECO:0000256" key="1">
    <source>
        <dbReference type="SAM" id="MobiDB-lite"/>
    </source>
</evidence>
<dbReference type="EMBL" id="BAAAFO010000003">
    <property type="protein sequence ID" value="GAA0252593.1"/>
    <property type="molecule type" value="Genomic_DNA"/>
</dbReference>